<evidence type="ECO:0000256" key="1">
    <source>
        <dbReference type="ARBA" id="ARBA00001974"/>
    </source>
</evidence>
<keyword evidence="4" id="KW-0479">Metal-binding</keyword>
<dbReference type="SUPFAM" id="SSF54292">
    <property type="entry name" value="2Fe-2S ferredoxin-like"/>
    <property type="match status" value="1"/>
</dbReference>
<dbReference type="AlphaFoldDB" id="A0A1H3AYP1"/>
<dbReference type="SUPFAM" id="SSF63380">
    <property type="entry name" value="Riboflavin synthase domain-like"/>
    <property type="match status" value="1"/>
</dbReference>
<evidence type="ECO:0000313" key="10">
    <source>
        <dbReference type="EMBL" id="SDX34850.1"/>
    </source>
</evidence>
<dbReference type="CDD" id="cd06185">
    <property type="entry name" value="PDR_like"/>
    <property type="match status" value="1"/>
</dbReference>
<evidence type="ECO:0000313" key="11">
    <source>
        <dbReference type="Proteomes" id="UP000199529"/>
    </source>
</evidence>
<dbReference type="PROSITE" id="PS51085">
    <property type="entry name" value="2FE2S_FER_2"/>
    <property type="match status" value="1"/>
</dbReference>
<dbReference type="CDD" id="cd00207">
    <property type="entry name" value="fer2"/>
    <property type="match status" value="1"/>
</dbReference>
<dbReference type="GO" id="GO:0016491">
    <property type="term" value="F:oxidoreductase activity"/>
    <property type="evidence" value="ECO:0007669"/>
    <property type="project" value="UniProtKB-KW"/>
</dbReference>
<dbReference type="PANTHER" id="PTHR47354:SF1">
    <property type="entry name" value="CARNITINE MONOOXYGENASE REDUCTASE SUBUNIT"/>
    <property type="match status" value="1"/>
</dbReference>
<dbReference type="OrthoDB" id="3807506at2"/>
<dbReference type="Proteomes" id="UP000199529">
    <property type="component" value="Unassembled WGS sequence"/>
</dbReference>
<reference evidence="11" key="1">
    <citation type="submission" date="2016-10" db="EMBL/GenBank/DDBJ databases">
        <authorList>
            <person name="Varghese N."/>
            <person name="Submissions S."/>
        </authorList>
    </citation>
    <scope>NUCLEOTIDE SEQUENCE [LARGE SCALE GENOMIC DNA]</scope>
    <source>
        <strain evidence="11">CGMCC 4.3530</strain>
    </source>
</reference>
<dbReference type="PANTHER" id="PTHR47354">
    <property type="entry name" value="NADH OXIDOREDUCTASE HCR"/>
    <property type="match status" value="1"/>
</dbReference>
<dbReference type="RefSeq" id="WP_093265259.1">
    <property type="nucleotide sequence ID" value="NZ_FNOK01000010.1"/>
</dbReference>
<keyword evidence="11" id="KW-1185">Reference proteome</keyword>
<evidence type="ECO:0000256" key="7">
    <source>
        <dbReference type="ARBA" id="ARBA00023014"/>
    </source>
</evidence>
<dbReference type="InterPro" id="IPR001041">
    <property type="entry name" value="2Fe-2S_ferredoxin-type"/>
</dbReference>
<dbReference type="InterPro" id="IPR001433">
    <property type="entry name" value="OxRdtase_FAD/NAD-bd"/>
</dbReference>
<comment type="cofactor">
    <cofactor evidence="1">
        <name>FAD</name>
        <dbReference type="ChEBI" id="CHEBI:57692"/>
    </cofactor>
</comment>
<proteinExistence type="predicted"/>
<protein>
    <submittedName>
        <fullName evidence="10">Ferredoxin-NADP reductase</fullName>
    </submittedName>
</protein>
<dbReference type="GO" id="GO:0051537">
    <property type="term" value="F:2 iron, 2 sulfur cluster binding"/>
    <property type="evidence" value="ECO:0007669"/>
    <property type="project" value="UniProtKB-KW"/>
</dbReference>
<dbReference type="GO" id="GO:0046872">
    <property type="term" value="F:metal ion binding"/>
    <property type="evidence" value="ECO:0007669"/>
    <property type="project" value="UniProtKB-KW"/>
</dbReference>
<evidence type="ECO:0000256" key="2">
    <source>
        <dbReference type="ARBA" id="ARBA00022630"/>
    </source>
</evidence>
<dbReference type="SUPFAM" id="SSF52343">
    <property type="entry name" value="Ferredoxin reductase-like, C-terminal NADP-linked domain"/>
    <property type="match status" value="1"/>
</dbReference>
<keyword evidence="2" id="KW-0285">Flavoprotein</keyword>
<dbReference type="InterPro" id="IPR039261">
    <property type="entry name" value="FNR_nucleotide-bd"/>
</dbReference>
<dbReference type="PROSITE" id="PS00197">
    <property type="entry name" value="2FE2S_FER_1"/>
    <property type="match status" value="1"/>
</dbReference>
<evidence type="ECO:0000256" key="4">
    <source>
        <dbReference type="ARBA" id="ARBA00022723"/>
    </source>
</evidence>
<dbReference type="InterPro" id="IPR036010">
    <property type="entry name" value="2Fe-2S_ferredoxin-like_sf"/>
</dbReference>
<gene>
    <name evidence="10" type="ORF">SAMN05216215_10102</name>
</gene>
<feature type="domain" description="FAD-binding FR-type" evidence="9">
    <location>
        <begin position="7"/>
        <end position="109"/>
    </location>
</feature>
<dbReference type="PROSITE" id="PS51384">
    <property type="entry name" value="FAD_FR"/>
    <property type="match status" value="1"/>
</dbReference>
<dbReference type="STRING" id="418495.SAMN05216215_10102"/>
<keyword evidence="3" id="KW-0001">2Fe-2S</keyword>
<dbReference type="InterPro" id="IPR012675">
    <property type="entry name" value="Beta-grasp_dom_sf"/>
</dbReference>
<evidence type="ECO:0000259" key="9">
    <source>
        <dbReference type="PROSITE" id="PS51384"/>
    </source>
</evidence>
<dbReference type="InterPro" id="IPR006058">
    <property type="entry name" value="2Fe2S_fd_BS"/>
</dbReference>
<dbReference type="Gene3D" id="2.40.30.10">
    <property type="entry name" value="Translation factors"/>
    <property type="match status" value="1"/>
</dbReference>
<evidence type="ECO:0000256" key="5">
    <source>
        <dbReference type="ARBA" id="ARBA00023002"/>
    </source>
</evidence>
<accession>A0A1H3AYP1</accession>
<keyword evidence="6" id="KW-0408">Iron</keyword>
<organism evidence="10 11">
    <name type="scientific">Saccharopolyspora shandongensis</name>
    <dbReference type="NCBI Taxonomy" id="418495"/>
    <lineage>
        <taxon>Bacteria</taxon>
        <taxon>Bacillati</taxon>
        <taxon>Actinomycetota</taxon>
        <taxon>Actinomycetes</taxon>
        <taxon>Pseudonocardiales</taxon>
        <taxon>Pseudonocardiaceae</taxon>
        <taxon>Saccharopolyspora</taxon>
    </lineage>
</organism>
<dbReference type="InterPro" id="IPR017927">
    <property type="entry name" value="FAD-bd_FR_type"/>
</dbReference>
<dbReference type="Pfam" id="PF00175">
    <property type="entry name" value="NAD_binding_1"/>
    <property type="match status" value="1"/>
</dbReference>
<dbReference type="InterPro" id="IPR017938">
    <property type="entry name" value="Riboflavin_synthase-like_b-brl"/>
</dbReference>
<dbReference type="PRINTS" id="PR00409">
    <property type="entry name" value="PHDIOXRDTASE"/>
</dbReference>
<evidence type="ECO:0000256" key="6">
    <source>
        <dbReference type="ARBA" id="ARBA00023004"/>
    </source>
</evidence>
<feature type="domain" description="2Fe-2S ferredoxin-type" evidence="8">
    <location>
        <begin position="235"/>
        <end position="320"/>
    </location>
</feature>
<dbReference type="Gene3D" id="3.10.20.30">
    <property type="match status" value="1"/>
</dbReference>
<evidence type="ECO:0000256" key="3">
    <source>
        <dbReference type="ARBA" id="ARBA00022714"/>
    </source>
</evidence>
<dbReference type="Gene3D" id="3.40.50.80">
    <property type="entry name" value="Nucleotide-binding domain of ferredoxin-NADP reductase (FNR) module"/>
    <property type="match status" value="1"/>
</dbReference>
<keyword evidence="5" id="KW-0560">Oxidoreductase</keyword>
<name>A0A1H3AYP1_9PSEU</name>
<sequence>MIAQEIDVWRTVVVEATDSRADDVVALTLRDPEGQHLPAWEPGAHIDVDLGPGLIRQYSLCGDPRTADRWRIAVLREPRGRGGSARIHDHVRVGDRLRVRGPRNRFPLADAERYFLVAGGIGITPILAMATKVAALGRPWTLLYGGRTRSSMAFLDELTALPGGELIVVPQDEFGLPDLDRYLAVPADGTVVYCCGPGPMLSAVEEACGAWPPGTLHRERFSAEVPQPDADSGSFEVVLKRSGLRLAVPEHEPLLDVLEASGIELDNSCRAGICGTCAVGVVSGEPDHRDDVLTDEERERGEIMLPCVSRSRGRVLVLDL</sequence>
<dbReference type="EMBL" id="FNOK01000010">
    <property type="protein sequence ID" value="SDX34850.1"/>
    <property type="molecule type" value="Genomic_DNA"/>
</dbReference>
<dbReference type="Pfam" id="PF00111">
    <property type="entry name" value="Fer2"/>
    <property type="match status" value="1"/>
</dbReference>
<keyword evidence="7" id="KW-0411">Iron-sulfur</keyword>
<dbReference type="InterPro" id="IPR050415">
    <property type="entry name" value="MRET"/>
</dbReference>
<evidence type="ECO:0000259" key="8">
    <source>
        <dbReference type="PROSITE" id="PS51085"/>
    </source>
</evidence>